<name>A0AAV6TE68_9ARAC</name>
<proteinExistence type="predicted"/>
<reference evidence="2 3" key="1">
    <citation type="journal article" date="2022" name="Nat. Ecol. Evol.">
        <title>A masculinizing supergene underlies an exaggerated male reproductive morph in a spider.</title>
        <authorList>
            <person name="Hendrickx F."/>
            <person name="De Corte Z."/>
            <person name="Sonet G."/>
            <person name="Van Belleghem S.M."/>
            <person name="Kostlbacher S."/>
            <person name="Vangestel C."/>
        </authorList>
    </citation>
    <scope>NUCLEOTIDE SEQUENCE [LARGE SCALE GENOMIC DNA]</scope>
    <source>
        <strain evidence="2">W744_W776</strain>
    </source>
</reference>
<evidence type="ECO:0000313" key="3">
    <source>
        <dbReference type="Proteomes" id="UP000827092"/>
    </source>
</evidence>
<evidence type="ECO:0000313" key="2">
    <source>
        <dbReference type="EMBL" id="KAG8156229.1"/>
    </source>
</evidence>
<sequence>MSMVGYAPTRVVTGDGERGFDSGEGAEKRLPHQRGRQQAANYPPPGNGEVVEKNVGDSFEPPKFGMVHSKSFGFTIGGKSQGQQPG</sequence>
<gene>
    <name evidence="2" type="ORF">JTE90_024369</name>
</gene>
<feature type="region of interest" description="Disordered" evidence="1">
    <location>
        <begin position="1"/>
        <end position="59"/>
    </location>
</feature>
<dbReference type="Proteomes" id="UP000827092">
    <property type="component" value="Unassembled WGS sequence"/>
</dbReference>
<feature type="compositionally biased region" description="Basic and acidic residues" evidence="1">
    <location>
        <begin position="15"/>
        <end position="30"/>
    </location>
</feature>
<organism evidence="2 3">
    <name type="scientific">Oedothorax gibbosus</name>
    <dbReference type="NCBI Taxonomy" id="931172"/>
    <lineage>
        <taxon>Eukaryota</taxon>
        <taxon>Metazoa</taxon>
        <taxon>Ecdysozoa</taxon>
        <taxon>Arthropoda</taxon>
        <taxon>Chelicerata</taxon>
        <taxon>Arachnida</taxon>
        <taxon>Araneae</taxon>
        <taxon>Araneomorphae</taxon>
        <taxon>Entelegynae</taxon>
        <taxon>Araneoidea</taxon>
        <taxon>Linyphiidae</taxon>
        <taxon>Erigoninae</taxon>
        <taxon>Oedothorax</taxon>
    </lineage>
</organism>
<dbReference type="AlphaFoldDB" id="A0AAV6TE68"/>
<protein>
    <submittedName>
        <fullName evidence="2">Uncharacterized protein</fullName>
    </submittedName>
</protein>
<accession>A0AAV6TE68</accession>
<comment type="caution">
    <text evidence="2">The sequence shown here is derived from an EMBL/GenBank/DDBJ whole genome shotgun (WGS) entry which is preliminary data.</text>
</comment>
<evidence type="ECO:0000256" key="1">
    <source>
        <dbReference type="SAM" id="MobiDB-lite"/>
    </source>
</evidence>
<keyword evidence="3" id="KW-1185">Reference proteome</keyword>
<dbReference type="EMBL" id="JAFNEN010006163">
    <property type="protein sequence ID" value="KAG8156229.1"/>
    <property type="molecule type" value="Genomic_DNA"/>
</dbReference>